<evidence type="ECO:0000313" key="7">
    <source>
        <dbReference type="EnsemblMetazoa" id="XP_050516990.1"/>
    </source>
</evidence>
<evidence type="ECO:0000256" key="4">
    <source>
        <dbReference type="ARBA" id="ARBA00022833"/>
    </source>
</evidence>
<dbReference type="PANTHER" id="PTHR14196:SF12">
    <property type="entry name" value="ZINC FINGER PROTEIN 208-LIKE"/>
    <property type="match status" value="1"/>
</dbReference>
<sequence length="303" mass="35455">MLIISFNFNTCNFKEYKYFDSLIPVCYKSNMEINQEASEKTSKIKVEKEDTYVSPLDAFKIEITEEPKRESAYEAFGYLDSNEFPLNTEVKQDEYKFTPFEEKQITDEESCAQEDNKLKIIEPLHSSHKGNKYTGHHIEGKILNKNVNVETGQKPYKCEVCFKQFAAKSNLKIHLRVHTGKKPYKCEICLKQFIKTCDLKRHNRVHTGEKPYKCETCFKQFSEAGNLRKHLRVHTGEKSHKCETCLKQFITTSELKSHLKTHTGEKPHKCEICFKQFSEAGGLKRHLILHSREKPYKCKTCFK</sequence>
<keyword evidence="8" id="KW-1185">Reference proteome</keyword>
<dbReference type="Gene3D" id="3.30.160.60">
    <property type="entry name" value="Classic Zinc Finger"/>
    <property type="match status" value="5"/>
</dbReference>
<protein>
    <recommendedName>
        <fullName evidence="6">C2H2-type domain-containing protein</fullName>
    </recommendedName>
</protein>
<dbReference type="SMART" id="SM00355">
    <property type="entry name" value="ZnF_C2H2"/>
    <property type="match status" value="5"/>
</dbReference>
<dbReference type="PANTHER" id="PTHR14196">
    <property type="entry name" value="ODD-SKIPPED - RELATED"/>
    <property type="match status" value="1"/>
</dbReference>
<dbReference type="Pfam" id="PF00096">
    <property type="entry name" value="zf-C2H2"/>
    <property type="match status" value="4"/>
</dbReference>
<organism evidence="7 8">
    <name type="scientific">Diabrotica virgifera virgifera</name>
    <name type="common">western corn rootworm</name>
    <dbReference type="NCBI Taxonomy" id="50390"/>
    <lineage>
        <taxon>Eukaryota</taxon>
        <taxon>Metazoa</taxon>
        <taxon>Ecdysozoa</taxon>
        <taxon>Arthropoda</taxon>
        <taxon>Hexapoda</taxon>
        <taxon>Insecta</taxon>
        <taxon>Pterygota</taxon>
        <taxon>Neoptera</taxon>
        <taxon>Endopterygota</taxon>
        <taxon>Coleoptera</taxon>
        <taxon>Polyphaga</taxon>
        <taxon>Cucujiformia</taxon>
        <taxon>Chrysomeloidea</taxon>
        <taxon>Chrysomelidae</taxon>
        <taxon>Galerucinae</taxon>
        <taxon>Diabroticina</taxon>
        <taxon>Diabroticites</taxon>
        <taxon>Diabrotica</taxon>
    </lineage>
</organism>
<feature type="domain" description="C2H2-type" evidence="6">
    <location>
        <begin position="268"/>
        <end position="295"/>
    </location>
</feature>
<proteinExistence type="predicted"/>
<evidence type="ECO:0000313" key="8">
    <source>
        <dbReference type="Proteomes" id="UP001652700"/>
    </source>
</evidence>
<dbReference type="InterPro" id="IPR013087">
    <property type="entry name" value="Znf_C2H2_type"/>
</dbReference>
<evidence type="ECO:0000259" key="6">
    <source>
        <dbReference type="PROSITE" id="PS50157"/>
    </source>
</evidence>
<dbReference type="PROSITE" id="PS00028">
    <property type="entry name" value="ZINC_FINGER_C2H2_1"/>
    <property type="match status" value="5"/>
</dbReference>
<evidence type="ECO:0000256" key="1">
    <source>
        <dbReference type="ARBA" id="ARBA00022723"/>
    </source>
</evidence>
<dbReference type="EnsemblMetazoa" id="XM_050661033.1">
    <property type="protein sequence ID" value="XP_050516990.1"/>
    <property type="gene ID" value="LOC126891746"/>
</dbReference>
<dbReference type="PROSITE" id="PS50157">
    <property type="entry name" value="ZINC_FINGER_C2H2_2"/>
    <property type="match status" value="5"/>
</dbReference>
<reference evidence="7" key="1">
    <citation type="submission" date="2025-05" db="UniProtKB">
        <authorList>
            <consortium name="EnsemblMetazoa"/>
        </authorList>
    </citation>
    <scope>IDENTIFICATION</scope>
</reference>
<dbReference type="RefSeq" id="XP_050516990.1">
    <property type="nucleotide sequence ID" value="XM_050661033.1"/>
</dbReference>
<keyword evidence="3 5" id="KW-0863">Zinc-finger</keyword>
<dbReference type="InterPro" id="IPR036236">
    <property type="entry name" value="Znf_C2H2_sf"/>
</dbReference>
<name>A0ABM5L3I7_DIAVI</name>
<accession>A0ABM5L3I7</accession>
<keyword evidence="4" id="KW-0862">Zinc</keyword>
<evidence type="ECO:0000256" key="2">
    <source>
        <dbReference type="ARBA" id="ARBA00022737"/>
    </source>
</evidence>
<dbReference type="GeneID" id="126891746"/>
<feature type="domain" description="C2H2-type" evidence="6">
    <location>
        <begin position="212"/>
        <end position="239"/>
    </location>
</feature>
<dbReference type="SUPFAM" id="SSF57667">
    <property type="entry name" value="beta-beta-alpha zinc fingers"/>
    <property type="match status" value="3"/>
</dbReference>
<keyword evidence="1" id="KW-0479">Metal-binding</keyword>
<feature type="domain" description="C2H2-type" evidence="6">
    <location>
        <begin position="184"/>
        <end position="211"/>
    </location>
</feature>
<keyword evidence="2" id="KW-0677">Repeat</keyword>
<dbReference type="Proteomes" id="UP001652700">
    <property type="component" value="Unplaced"/>
</dbReference>
<feature type="domain" description="C2H2-type" evidence="6">
    <location>
        <begin position="156"/>
        <end position="183"/>
    </location>
</feature>
<evidence type="ECO:0000256" key="3">
    <source>
        <dbReference type="ARBA" id="ARBA00022771"/>
    </source>
</evidence>
<feature type="domain" description="C2H2-type" evidence="6">
    <location>
        <begin position="240"/>
        <end position="267"/>
    </location>
</feature>
<dbReference type="InterPro" id="IPR050717">
    <property type="entry name" value="C2H2-ZF_Transcription_Reg"/>
</dbReference>
<evidence type="ECO:0000256" key="5">
    <source>
        <dbReference type="PROSITE-ProRule" id="PRU00042"/>
    </source>
</evidence>